<evidence type="ECO:0000259" key="1">
    <source>
        <dbReference type="PROSITE" id="PS50937"/>
    </source>
</evidence>
<evidence type="ECO:0000313" key="3">
    <source>
        <dbReference type="Proteomes" id="UP000279446"/>
    </source>
</evidence>
<comment type="caution">
    <text evidence="2">The sequence shown here is derived from an EMBL/GenBank/DDBJ whole genome shotgun (WGS) entry which is preliminary data.</text>
</comment>
<dbReference type="AlphaFoldDB" id="A0A3S1C1U4"/>
<accession>A0A3S1C1U4</accession>
<feature type="domain" description="HTH merR-type" evidence="1">
    <location>
        <begin position="1"/>
        <end position="36"/>
    </location>
</feature>
<proteinExistence type="predicted"/>
<organism evidence="2 3">
    <name type="scientific">Paenibacillus anaericanus</name>
    <dbReference type="NCBI Taxonomy" id="170367"/>
    <lineage>
        <taxon>Bacteria</taxon>
        <taxon>Bacillati</taxon>
        <taxon>Bacillota</taxon>
        <taxon>Bacilli</taxon>
        <taxon>Bacillales</taxon>
        <taxon>Paenibacillaceae</taxon>
        <taxon>Paenibacillus</taxon>
    </lineage>
</organism>
<dbReference type="PROSITE" id="PS50937">
    <property type="entry name" value="HTH_MERR_2"/>
    <property type="match status" value="1"/>
</dbReference>
<evidence type="ECO:0000313" key="2">
    <source>
        <dbReference type="EMBL" id="RUT40348.1"/>
    </source>
</evidence>
<dbReference type="InterPro" id="IPR009061">
    <property type="entry name" value="DNA-bd_dom_put_sf"/>
</dbReference>
<dbReference type="Proteomes" id="UP000279446">
    <property type="component" value="Unassembled WGS sequence"/>
</dbReference>
<dbReference type="GO" id="GO:0006355">
    <property type="term" value="P:regulation of DNA-templated transcription"/>
    <property type="evidence" value="ECO:0007669"/>
    <property type="project" value="InterPro"/>
</dbReference>
<protein>
    <submittedName>
        <fullName evidence="2">MerR family DNA-binding transcriptional regulator</fullName>
    </submittedName>
</protein>
<dbReference type="InterPro" id="IPR000551">
    <property type="entry name" value="MerR-type_HTH_dom"/>
</dbReference>
<gene>
    <name evidence="2" type="ORF">EJP82_25240</name>
</gene>
<dbReference type="EMBL" id="RZNY01000038">
    <property type="protein sequence ID" value="RUT40348.1"/>
    <property type="molecule type" value="Genomic_DNA"/>
</dbReference>
<name>A0A3S1C1U4_9BACL</name>
<dbReference type="SUPFAM" id="SSF46955">
    <property type="entry name" value="Putative DNA-binding domain"/>
    <property type="match status" value="1"/>
</dbReference>
<sequence>MSKFTGIHIKTLRYYEEIGVLIPEYVGPEANYRYYSINKSLLLWRCILFRAR</sequence>
<dbReference type="OrthoDB" id="9773308at2"/>
<dbReference type="Pfam" id="PF00376">
    <property type="entry name" value="MerR"/>
    <property type="match status" value="1"/>
</dbReference>
<dbReference type="Gene3D" id="1.10.1660.10">
    <property type="match status" value="1"/>
</dbReference>
<dbReference type="GO" id="GO:0003677">
    <property type="term" value="F:DNA binding"/>
    <property type="evidence" value="ECO:0007669"/>
    <property type="project" value="UniProtKB-KW"/>
</dbReference>
<reference evidence="2 3" key="1">
    <citation type="submission" date="2018-12" db="EMBL/GenBank/DDBJ databases">
        <authorList>
            <person name="Sun L."/>
            <person name="Chen Z."/>
        </authorList>
    </citation>
    <scope>NUCLEOTIDE SEQUENCE [LARGE SCALE GENOMIC DNA]</scope>
    <source>
        <strain evidence="2 3">DSM 15890</strain>
    </source>
</reference>
<keyword evidence="2" id="KW-0238">DNA-binding</keyword>
<keyword evidence="3" id="KW-1185">Reference proteome</keyword>